<evidence type="ECO:0000256" key="2">
    <source>
        <dbReference type="ARBA" id="ARBA00004396"/>
    </source>
</evidence>
<reference evidence="14" key="1">
    <citation type="submission" date="2021-01" db="UniProtKB">
        <authorList>
            <consortium name="EnsemblPlants"/>
        </authorList>
    </citation>
    <scope>IDENTIFICATION</scope>
</reference>
<evidence type="ECO:0000256" key="1">
    <source>
        <dbReference type="ARBA" id="ARBA00002327"/>
    </source>
</evidence>
<evidence type="ECO:0000256" key="10">
    <source>
        <dbReference type="ARBA" id="ARBA00022805"/>
    </source>
</evidence>
<evidence type="ECO:0000256" key="11">
    <source>
        <dbReference type="ARBA" id="ARBA00023065"/>
    </source>
</evidence>
<keyword evidence="13" id="KW-0472">Membrane</keyword>
<keyword evidence="12" id="KW-0626">Porin</keyword>
<evidence type="ECO:0000256" key="7">
    <source>
        <dbReference type="ARBA" id="ARBA00022528"/>
    </source>
</evidence>
<dbReference type="PANTHER" id="PTHR35284:SF1">
    <property type="entry name" value="OUTER ENVELOPE PORE PROTEIN 24A, CHLOROPLASTIC-RELATED"/>
    <property type="match status" value="1"/>
</dbReference>
<evidence type="ECO:0000313" key="15">
    <source>
        <dbReference type="Proteomes" id="UP000594263"/>
    </source>
</evidence>
<dbReference type="GO" id="GO:0009707">
    <property type="term" value="C:chloroplast outer membrane"/>
    <property type="evidence" value="ECO:0007669"/>
    <property type="project" value="UniProtKB-SubCell"/>
</dbReference>
<evidence type="ECO:0000313" key="14">
    <source>
        <dbReference type="EnsemblPlants" id="Kaladp0060s0095.1.v1.1"/>
    </source>
</evidence>
<evidence type="ECO:0000256" key="13">
    <source>
        <dbReference type="ARBA" id="ARBA00023136"/>
    </source>
</evidence>
<evidence type="ECO:0000256" key="12">
    <source>
        <dbReference type="ARBA" id="ARBA00023114"/>
    </source>
</evidence>
<evidence type="ECO:0000256" key="3">
    <source>
        <dbReference type="ARBA" id="ARBA00004441"/>
    </source>
</evidence>
<evidence type="ECO:0000256" key="5">
    <source>
        <dbReference type="ARBA" id="ARBA00022448"/>
    </source>
</evidence>
<comment type="subcellular location">
    <subcellularLocation>
        <location evidence="2">Plastid</location>
        <location evidence="2">Chloroplast outer membrane</location>
        <topology evidence="2">Multi-pass membrane protein</topology>
    </subcellularLocation>
    <subcellularLocation>
        <location evidence="3">Plastid</location>
        <location evidence="3">Etioplast membrane</location>
        <topology evidence="3">Multi-pass membrane protein</topology>
    </subcellularLocation>
</comment>
<dbReference type="InterPro" id="IPR034626">
    <property type="entry name" value="OEP24"/>
</dbReference>
<evidence type="ECO:0000256" key="9">
    <source>
        <dbReference type="ARBA" id="ARBA00022692"/>
    </source>
</evidence>
<dbReference type="Proteomes" id="UP000594263">
    <property type="component" value="Unplaced"/>
</dbReference>
<dbReference type="EnsemblPlants" id="Kaladp0060s0095.1.v1.1">
    <property type="protein sequence ID" value="Kaladp0060s0095.1.v1.1"/>
    <property type="gene ID" value="Kaladp0060s0095.v1.1"/>
</dbReference>
<dbReference type="GO" id="GO:0034426">
    <property type="term" value="C:etioplast membrane"/>
    <property type="evidence" value="ECO:0007669"/>
    <property type="project" value="UniProtKB-SubCell"/>
</dbReference>
<keyword evidence="11" id="KW-0406">Ion transport</keyword>
<proteinExistence type="predicted"/>
<keyword evidence="5" id="KW-0813">Transport</keyword>
<sequence length="218" mass="23833">MAMMKASIKGRYAGTDGQSSTACTFDFNGGGDVKLRASLTGATFVAGPSFSGLSLAVEKPGSFLVDYDVPRKDIKFQFMNTVRVSDKPLNLVYTHVKGDNKTAVDGTLVIDSANKLSASYAFDTGNCKIKYSYMHGDKTTIEPCYDVGKNSWDFAVSRKIYDRETVKATYQTSSRVLGLDWFTSSKLLGGFKISATLNLADEVKLPKLTAETTWNFEV</sequence>
<evidence type="ECO:0000256" key="8">
    <source>
        <dbReference type="ARBA" id="ARBA00022640"/>
    </source>
</evidence>
<evidence type="ECO:0000256" key="6">
    <source>
        <dbReference type="ARBA" id="ARBA00022452"/>
    </source>
</evidence>
<evidence type="ECO:0000256" key="4">
    <source>
        <dbReference type="ARBA" id="ARBA00011593"/>
    </source>
</evidence>
<dbReference type="AlphaFoldDB" id="A0A7N0UBX5"/>
<organism evidence="14 15">
    <name type="scientific">Kalanchoe fedtschenkoi</name>
    <name type="common">Lavender scallops</name>
    <name type="synonym">South American air plant</name>
    <dbReference type="NCBI Taxonomy" id="63787"/>
    <lineage>
        <taxon>Eukaryota</taxon>
        <taxon>Viridiplantae</taxon>
        <taxon>Streptophyta</taxon>
        <taxon>Embryophyta</taxon>
        <taxon>Tracheophyta</taxon>
        <taxon>Spermatophyta</taxon>
        <taxon>Magnoliopsida</taxon>
        <taxon>eudicotyledons</taxon>
        <taxon>Gunneridae</taxon>
        <taxon>Pentapetalae</taxon>
        <taxon>Saxifragales</taxon>
        <taxon>Crassulaceae</taxon>
        <taxon>Kalanchoe</taxon>
    </lineage>
</organism>
<keyword evidence="7" id="KW-0150">Chloroplast</keyword>
<dbReference type="OMA" id="ATFESWS"/>
<accession>A0A7N0UBX5</accession>
<keyword evidence="15" id="KW-1185">Reference proteome</keyword>
<comment type="function">
    <text evidence="1">High-conductance voltage-dependent solute channel with a slight selectivity for cations transporting triosephosphates, dicarboxylic acids, ATP, inorganic phosphate (Pi), sugars, and positively or negatively charged amino acids.</text>
</comment>
<dbReference type="GO" id="GO:0046930">
    <property type="term" value="C:pore complex"/>
    <property type="evidence" value="ECO:0007669"/>
    <property type="project" value="UniProtKB-KW"/>
</dbReference>
<comment type="subunit">
    <text evidence="4">Homooligomers form large rather nonselective pores in plastidial outer membranes.</text>
</comment>
<protein>
    <submittedName>
        <fullName evidence="14">Uncharacterized protein</fullName>
    </submittedName>
</protein>
<keyword evidence="9" id="KW-0812">Transmembrane</keyword>
<keyword evidence="6" id="KW-1134">Transmembrane beta strand</keyword>
<name>A0A7N0UBX5_KALFE</name>
<dbReference type="Gramene" id="Kaladp0060s0095.1.v1.1">
    <property type="protein sequence ID" value="Kaladp0060s0095.1.v1.1"/>
    <property type="gene ID" value="Kaladp0060s0095.v1.1"/>
</dbReference>
<dbReference type="PANTHER" id="PTHR35284">
    <property type="entry name" value="OUTER ENVELOPE PORE PROTEIN 24A, CHLOROPLASTIC-RELATED"/>
    <property type="match status" value="1"/>
</dbReference>
<dbReference type="GO" id="GO:0015288">
    <property type="term" value="F:porin activity"/>
    <property type="evidence" value="ECO:0007669"/>
    <property type="project" value="UniProtKB-KW"/>
</dbReference>
<dbReference type="GO" id="GO:0022843">
    <property type="term" value="F:voltage-gated monoatomic cation channel activity"/>
    <property type="evidence" value="ECO:0007669"/>
    <property type="project" value="InterPro"/>
</dbReference>
<keyword evidence="10" id="KW-1002">Plastid outer membrane</keyword>
<keyword evidence="8" id="KW-0934">Plastid</keyword>
<dbReference type="GO" id="GO:0034765">
    <property type="term" value="P:regulation of monoatomic ion transmembrane transport"/>
    <property type="evidence" value="ECO:0007669"/>
    <property type="project" value="InterPro"/>
</dbReference>